<gene>
    <name evidence="3" type="ORF">VIBNISOn1_1190012</name>
</gene>
<protein>
    <recommendedName>
        <fullName evidence="5">Phage portal protein</fullName>
    </recommendedName>
</protein>
<feature type="compositionally biased region" description="Basic and acidic residues" evidence="2">
    <location>
        <begin position="249"/>
        <end position="273"/>
    </location>
</feature>
<dbReference type="RefSeq" id="WP_022610435.1">
    <property type="nucleotide sequence ID" value="NZ_LK391965.1"/>
</dbReference>
<sequence>MIDEPLGKDHERLTSHVAGLIDACEQYSEEQKASRDRSLNYYNGEMDDLTPEEGRSASVSKDVRSVIKKLMPSIMRTVLSNDKIVDYEPVGPEDEESAEQATDYVNHVVVPECGAEQAIHDAVFDALLVKTGVLKWTAYSRKQIKVYEFTNQPSSALLGLEGEADIDIIALQERPEKDTPDDDLDAQRYDFKLRRIEDQIDIQLEAIPRGAFLIYPGSTRIEESPIVGERQIVTRSELVSRGYDKEDIASLPEYDRSGDEDDSHSRQGDDWSDNRTQTSSAMDSVLIYELYVRLDLDDDGIAELYKMCFAECSRDQEGKHLILAMEAVSDVPYAEVVAEREAHQFEGHSVAEDVVDIQRIKTALLRETLDNLYWQNKKQPALDPSKLTESGIEAVYNPAFGKPITLKSGANVHDAVQWMEVPFVADKSFGMMDYLDNVVRDRTGITDQSGGLDPEAFQGMTATSVQLMSESGIAQAEMIIRSLTRGIRKAFKGLLKLVIAHADEPRTVRLRGEWVEYDPRHWNVDMDCKVNVGLGAGSKERDLTVLQLILGLQKEILASIGADNPFVKPNQLYNVLEKITETAGFPSAEPYFTKPNEEEIAAKLQQEGPTEAEKKLQAQMQLEQMKASAKSAIEQAQMEADIRVQQAELEKDTQLQMMKAQQARELAVMKGELDLLKHREKLQFEREKAGLEAGELSPFTAGHLYDGT</sequence>
<evidence type="ECO:0000313" key="4">
    <source>
        <dbReference type="Proteomes" id="UP000018211"/>
    </source>
</evidence>
<evidence type="ECO:0000256" key="1">
    <source>
        <dbReference type="SAM" id="Coils"/>
    </source>
</evidence>
<keyword evidence="1" id="KW-0175">Coiled coil</keyword>
<dbReference type="AlphaFoldDB" id="A0AAV2VJ02"/>
<evidence type="ECO:0000313" key="3">
    <source>
        <dbReference type="EMBL" id="CCO44667.1"/>
    </source>
</evidence>
<comment type="caution">
    <text evidence="3">The sequence shown here is derived from an EMBL/GenBank/DDBJ whole genome shotgun (WGS) entry which is preliminary data.</text>
</comment>
<accession>A0AAV2VJ02</accession>
<name>A0AAV2VJ02_9VIBR</name>
<dbReference type="Proteomes" id="UP000018211">
    <property type="component" value="Unassembled WGS sequence"/>
</dbReference>
<feature type="region of interest" description="Disordered" evidence="2">
    <location>
        <begin position="249"/>
        <end position="277"/>
    </location>
</feature>
<dbReference type="InterPro" id="IPR056909">
    <property type="entry name" value="SU10_portal"/>
</dbReference>
<dbReference type="Pfam" id="PF23899">
    <property type="entry name" value="SU10_portal"/>
    <property type="match status" value="1"/>
</dbReference>
<evidence type="ECO:0000256" key="2">
    <source>
        <dbReference type="SAM" id="MobiDB-lite"/>
    </source>
</evidence>
<organism evidence="3 4">
    <name type="scientific">Vibrio nigripulchritudo SOn1</name>
    <dbReference type="NCBI Taxonomy" id="1238450"/>
    <lineage>
        <taxon>Bacteria</taxon>
        <taxon>Pseudomonadati</taxon>
        <taxon>Pseudomonadota</taxon>
        <taxon>Gammaproteobacteria</taxon>
        <taxon>Vibrionales</taxon>
        <taxon>Vibrionaceae</taxon>
        <taxon>Vibrio</taxon>
    </lineage>
</organism>
<dbReference type="EMBL" id="CAOF01000023">
    <property type="protein sequence ID" value="CCO44667.1"/>
    <property type="molecule type" value="Genomic_DNA"/>
</dbReference>
<proteinExistence type="predicted"/>
<feature type="coiled-coil region" evidence="1">
    <location>
        <begin position="615"/>
        <end position="664"/>
    </location>
</feature>
<evidence type="ECO:0008006" key="5">
    <source>
        <dbReference type="Google" id="ProtNLM"/>
    </source>
</evidence>
<reference evidence="3 4" key="1">
    <citation type="journal article" date="2013" name="ISME J.">
        <title>Comparative genomics of pathogenic lineages of Vibrio nigripulchritudo identifies virulence-associated traits.</title>
        <authorList>
            <person name="Goudenege D."/>
            <person name="Labreuche Y."/>
            <person name="Krin E."/>
            <person name="Ansquer D."/>
            <person name="Mangenot S."/>
            <person name="Calteau A."/>
            <person name="Medigue C."/>
            <person name="Mazel D."/>
            <person name="Polz M.F."/>
            <person name="Le Roux F."/>
        </authorList>
    </citation>
    <scope>NUCLEOTIDE SEQUENCE [LARGE SCALE GENOMIC DNA]</scope>
    <source>
        <strain evidence="3 4">SOn1</strain>
    </source>
</reference>